<organism evidence="1 2">
    <name type="scientific">Candidatus Woesebacteria bacterium GW2011_GWB1_39_12</name>
    <dbReference type="NCBI Taxonomy" id="1618574"/>
    <lineage>
        <taxon>Bacteria</taxon>
        <taxon>Candidatus Woeseibacteriota</taxon>
    </lineage>
</organism>
<gene>
    <name evidence="1" type="ORF">UT24_C0016G0008</name>
</gene>
<dbReference type="SUPFAM" id="SSF51126">
    <property type="entry name" value="Pectin lyase-like"/>
    <property type="match status" value="1"/>
</dbReference>
<dbReference type="AlphaFoldDB" id="A0A0G0M7M7"/>
<sequence>MGKASKYMPAVGTFGHKWYPEDLVGVGYMTKSAKYWFVDGDRSVSGNGKSWDKAFITIQEGVTAAGAGDVVFVAEKKITDNTGDPTNYAETIIIPNGTPHLSLIGISRGLTQGGLPQIKKGSGSTALLTVRAAGCYIANLGFNGASSTGGGILLDDDNSTKTAFGTTITGCHFKNCVGTTATDGRTGGAIMWSAEGNAWQVRIIGNRFYKNVCDVLLKGTSNSVPQDVIIQDNIFSGPAASVDVNLYLAGGSGMNGVVIDNNIFQQLPAIGSGSVLRFIDATGCTGMLTRNFFGAQSSNTGTTLTWLAAGTAAKIPTTMHVAGCYGQSITAAESGEINIGANT</sequence>
<protein>
    <recommendedName>
        <fullName evidence="3">Right handed beta helix domain-containing protein</fullName>
    </recommendedName>
</protein>
<evidence type="ECO:0000313" key="1">
    <source>
        <dbReference type="EMBL" id="KKR00119.1"/>
    </source>
</evidence>
<evidence type="ECO:0000313" key="2">
    <source>
        <dbReference type="Proteomes" id="UP000033881"/>
    </source>
</evidence>
<reference evidence="1 2" key="1">
    <citation type="journal article" date="2015" name="Nature">
        <title>rRNA introns, odd ribosomes, and small enigmatic genomes across a large radiation of phyla.</title>
        <authorList>
            <person name="Brown C.T."/>
            <person name="Hug L.A."/>
            <person name="Thomas B.C."/>
            <person name="Sharon I."/>
            <person name="Castelle C.J."/>
            <person name="Singh A."/>
            <person name="Wilkins M.J."/>
            <person name="Williams K.H."/>
            <person name="Banfield J.F."/>
        </authorList>
    </citation>
    <scope>NUCLEOTIDE SEQUENCE [LARGE SCALE GENOMIC DNA]</scope>
</reference>
<dbReference type="STRING" id="1618574.UT24_C0016G0008"/>
<dbReference type="EMBL" id="LBWB01000016">
    <property type="protein sequence ID" value="KKR00119.1"/>
    <property type="molecule type" value="Genomic_DNA"/>
</dbReference>
<evidence type="ECO:0008006" key="3">
    <source>
        <dbReference type="Google" id="ProtNLM"/>
    </source>
</evidence>
<dbReference type="Proteomes" id="UP000033881">
    <property type="component" value="Unassembled WGS sequence"/>
</dbReference>
<dbReference type="InterPro" id="IPR011050">
    <property type="entry name" value="Pectin_lyase_fold/virulence"/>
</dbReference>
<proteinExistence type="predicted"/>
<accession>A0A0G0M7M7</accession>
<comment type="caution">
    <text evidence="1">The sequence shown here is derived from an EMBL/GenBank/DDBJ whole genome shotgun (WGS) entry which is preliminary data.</text>
</comment>
<name>A0A0G0M7M7_9BACT</name>